<dbReference type="GeneID" id="95418144"/>
<comment type="similarity">
    <text evidence="2">Belongs to the CsgA/CsgB family.</text>
</comment>
<accession>A0A0H3F7C5</accession>
<keyword evidence="4" id="KW-0281">Fimbrium</keyword>
<evidence type="ECO:0000256" key="6">
    <source>
        <dbReference type="SAM" id="SignalP"/>
    </source>
</evidence>
<protein>
    <submittedName>
        <fullName evidence="8">Curli major subunit CsgA</fullName>
    </submittedName>
    <submittedName>
        <fullName evidence="7">Curlin associated repeat-containing protein</fullName>
    </submittedName>
</protein>
<evidence type="ECO:0000256" key="1">
    <source>
        <dbReference type="ARBA" id="ARBA00004561"/>
    </source>
</evidence>
<dbReference type="Proteomes" id="UP000007257">
    <property type="component" value="Chromosome"/>
</dbReference>
<evidence type="ECO:0000313" key="9">
    <source>
        <dbReference type="Proteomes" id="UP000007257"/>
    </source>
</evidence>
<evidence type="ECO:0000256" key="3">
    <source>
        <dbReference type="ARBA" id="ARBA00022729"/>
    </source>
</evidence>
<dbReference type="OrthoDB" id="6631206at2"/>
<dbReference type="NCBIfam" id="NF007470">
    <property type="entry name" value="PRK10051.1"/>
    <property type="match status" value="1"/>
</dbReference>
<feature type="signal peptide" evidence="6">
    <location>
        <begin position="1"/>
        <end position="20"/>
    </location>
</feature>
<dbReference type="InterPro" id="IPR009742">
    <property type="entry name" value="Curlin_rpt"/>
</dbReference>
<dbReference type="GO" id="GO:0009289">
    <property type="term" value="C:pilus"/>
    <property type="evidence" value="ECO:0007669"/>
    <property type="project" value="UniProtKB-SubCell"/>
</dbReference>
<sequence length="158" mass="15879" precursor="true">MKLWKIVAVSALVVSGSAFATSPGHGGGGSDHGHNPPSSTVPTFTATQWNSEIQIYQQGTANLANATQSGAQKSLTAISQDGYRNSAGTTQTGDGSLISVVQKGEYNGANVSQSANGSKVLVSQNGSGNYAQASQGANGSLTSITQVGTANLAYASQN</sequence>
<dbReference type="eggNOG" id="ENOG5032SEH">
    <property type="taxonomic scope" value="Bacteria"/>
</dbReference>
<evidence type="ECO:0000313" key="7">
    <source>
        <dbReference type="EMBL" id="ADW72768.1"/>
    </source>
</evidence>
<dbReference type="AlphaFoldDB" id="A0A0H3F7C5"/>
<evidence type="ECO:0000256" key="4">
    <source>
        <dbReference type="ARBA" id="ARBA00023263"/>
    </source>
</evidence>
<organism evidence="7 9">
    <name type="scientific">Rahnella sp. (strain Y9602)</name>
    <dbReference type="NCBI Taxonomy" id="2703885"/>
    <lineage>
        <taxon>Bacteria</taxon>
        <taxon>Pseudomonadati</taxon>
        <taxon>Pseudomonadota</taxon>
        <taxon>Gammaproteobacteria</taxon>
        <taxon>Enterobacterales</taxon>
        <taxon>Yersiniaceae</taxon>
        <taxon>Rahnella</taxon>
    </lineage>
</organism>
<evidence type="ECO:0000313" key="8">
    <source>
        <dbReference type="EMBL" id="MFD3223515.1"/>
    </source>
</evidence>
<comment type="subcellular location">
    <subcellularLocation>
        <location evidence="1">Fimbrium</location>
    </subcellularLocation>
</comment>
<dbReference type="EMBL" id="JBHUCJ010000014">
    <property type="protein sequence ID" value="MFD3223515.1"/>
    <property type="molecule type" value="Genomic_DNA"/>
</dbReference>
<evidence type="ECO:0000313" key="10">
    <source>
        <dbReference type="Proteomes" id="UP001598201"/>
    </source>
</evidence>
<dbReference type="HOGENOM" id="CLU_1703042_0_0_6"/>
<dbReference type="KEGG" id="rah:Rahaq_1145"/>
<dbReference type="EMBL" id="CP002505">
    <property type="protein sequence ID" value="ADW72768.1"/>
    <property type="molecule type" value="Genomic_DNA"/>
</dbReference>
<reference evidence="7 9" key="2">
    <citation type="journal article" date="2012" name="J. Bacteriol.">
        <title>Complete Genome Sequence of Rahnella sp. Strain Y9602, a Gammaproteobacterium Isolate from Metal- and Radionuclide-Contaminated Soil.</title>
        <authorList>
            <person name="Martinez R.J."/>
            <person name="Bruce D."/>
            <person name="Detter C."/>
            <person name="Goodwin L.A."/>
            <person name="Han J."/>
            <person name="Han C.S."/>
            <person name="Held B."/>
            <person name="Land M.L."/>
            <person name="Mikhailova N."/>
            <person name="Nolan M."/>
            <person name="Pennacchio L."/>
            <person name="Pitluck S."/>
            <person name="Tapia R."/>
            <person name="Woyke T."/>
            <person name="Sobecky P.A."/>
        </authorList>
    </citation>
    <scope>NUCLEOTIDE SEQUENCE [LARGE SCALE GENOMIC DNA]</scope>
    <source>
        <strain evidence="7 9">Y9602</strain>
    </source>
</reference>
<keyword evidence="3 6" id="KW-0732">Signal</keyword>
<feature type="region of interest" description="Disordered" evidence="5">
    <location>
        <begin position="22"/>
        <end position="43"/>
    </location>
</feature>
<name>A0A0H3F7C5_RAHSY</name>
<evidence type="ECO:0000256" key="2">
    <source>
        <dbReference type="ARBA" id="ARBA00009766"/>
    </source>
</evidence>
<feature type="chain" id="PRO_5002608694" evidence="6">
    <location>
        <begin position="21"/>
        <end position="158"/>
    </location>
</feature>
<dbReference type="GO" id="GO:0007155">
    <property type="term" value="P:cell adhesion"/>
    <property type="evidence" value="ECO:0007669"/>
    <property type="project" value="InterPro"/>
</dbReference>
<evidence type="ECO:0000256" key="5">
    <source>
        <dbReference type="SAM" id="MobiDB-lite"/>
    </source>
</evidence>
<dbReference type="Pfam" id="PF07012">
    <property type="entry name" value="Curlin_rpt"/>
    <property type="match status" value="1"/>
</dbReference>
<dbReference type="Proteomes" id="UP001598201">
    <property type="component" value="Unassembled WGS sequence"/>
</dbReference>
<keyword evidence="10" id="KW-1185">Reference proteome</keyword>
<dbReference type="RefSeq" id="WP_013574473.1">
    <property type="nucleotide sequence ID" value="NC_015061.1"/>
</dbReference>
<reference evidence="8 10" key="3">
    <citation type="submission" date="2024-09" db="EMBL/GenBank/DDBJ databases">
        <title>Genomes of Rahnella.</title>
        <authorList>
            <person name="Mnguni F.C."/>
            <person name="Shin G.Y."/>
            <person name="Coutinho T."/>
        </authorList>
    </citation>
    <scope>NUCLEOTIDE SEQUENCE [LARGE SCALE GENOMIC DNA]</scope>
    <source>
        <strain evidence="8 10">20WA0057</strain>
    </source>
</reference>
<reference evidence="9" key="1">
    <citation type="submission" date="2011-01" db="EMBL/GenBank/DDBJ databases">
        <title>Complete sequence of chromosome of Rahnella sp. Y9602.</title>
        <authorList>
            <consortium name="US DOE Joint Genome Institute"/>
            <person name="Lucas S."/>
            <person name="Copeland A."/>
            <person name="Lapidus A."/>
            <person name="Cheng J.-F."/>
            <person name="Goodwin L."/>
            <person name="Pitluck S."/>
            <person name="Lu M."/>
            <person name="Detter J.C."/>
            <person name="Han C."/>
            <person name="Tapia R."/>
            <person name="Land M."/>
            <person name="Hauser L."/>
            <person name="Kyrpides N."/>
            <person name="Ivanova N."/>
            <person name="Ovchinnikova G."/>
            <person name="Pagani I."/>
            <person name="Sobecky P.A."/>
            <person name="Martinez R.J."/>
            <person name="Woyke T."/>
        </authorList>
    </citation>
    <scope>NUCLEOTIDE SEQUENCE [LARGE SCALE GENOMIC DNA]</scope>
    <source>
        <strain evidence="9">Y9602</strain>
    </source>
</reference>
<proteinExistence type="inferred from homology"/>
<gene>
    <name evidence="8" type="primary">csgA</name>
    <name evidence="7" type="ordered locus">Rahaq_1145</name>
    <name evidence="8" type="ORF">ACFPK4_08205</name>
</gene>